<feature type="region of interest" description="Disordered" evidence="1">
    <location>
        <begin position="342"/>
        <end position="368"/>
    </location>
</feature>
<feature type="compositionally biased region" description="Low complexity" evidence="1">
    <location>
        <begin position="302"/>
        <end position="314"/>
    </location>
</feature>
<dbReference type="WBParaSite" id="TCLT_0000412401-mRNA-1">
    <property type="protein sequence ID" value="TCLT_0000412401-mRNA-1"/>
    <property type="gene ID" value="TCLT_0000412401"/>
</dbReference>
<evidence type="ECO:0000256" key="1">
    <source>
        <dbReference type="SAM" id="MobiDB-lite"/>
    </source>
</evidence>
<organism evidence="4">
    <name type="scientific">Thelazia callipaeda</name>
    <name type="common">Oriental eyeworm</name>
    <name type="synonym">Parasitic nematode</name>
    <dbReference type="NCBI Taxonomy" id="103827"/>
    <lineage>
        <taxon>Eukaryota</taxon>
        <taxon>Metazoa</taxon>
        <taxon>Ecdysozoa</taxon>
        <taxon>Nematoda</taxon>
        <taxon>Chromadorea</taxon>
        <taxon>Rhabditida</taxon>
        <taxon>Spirurina</taxon>
        <taxon>Spiruromorpha</taxon>
        <taxon>Thelazioidea</taxon>
        <taxon>Thelaziidae</taxon>
        <taxon>Thelazia</taxon>
    </lineage>
</organism>
<accession>A0A0N5CV08</accession>
<reference evidence="2 3" key="2">
    <citation type="submission" date="2018-11" db="EMBL/GenBank/DDBJ databases">
        <authorList>
            <consortium name="Pathogen Informatics"/>
        </authorList>
    </citation>
    <scope>NUCLEOTIDE SEQUENCE [LARGE SCALE GENOMIC DNA]</scope>
</reference>
<feature type="region of interest" description="Disordered" evidence="1">
    <location>
        <begin position="398"/>
        <end position="462"/>
    </location>
</feature>
<reference evidence="4" key="1">
    <citation type="submission" date="2017-02" db="UniProtKB">
        <authorList>
            <consortium name="WormBaseParasite"/>
        </authorList>
    </citation>
    <scope>IDENTIFICATION</scope>
</reference>
<evidence type="ECO:0000313" key="3">
    <source>
        <dbReference type="Proteomes" id="UP000276776"/>
    </source>
</evidence>
<evidence type="ECO:0000313" key="2">
    <source>
        <dbReference type="EMBL" id="VDN01175.1"/>
    </source>
</evidence>
<feature type="compositionally biased region" description="Basic and acidic residues" evidence="1">
    <location>
        <begin position="398"/>
        <end position="436"/>
    </location>
</feature>
<name>A0A0N5CV08_THECL</name>
<dbReference type="Proteomes" id="UP000276776">
    <property type="component" value="Unassembled WGS sequence"/>
</dbReference>
<gene>
    <name evidence="2" type="ORF">TCLT_LOCUS4113</name>
</gene>
<dbReference type="AlphaFoldDB" id="A0A0N5CV08"/>
<evidence type="ECO:0000313" key="4">
    <source>
        <dbReference type="WBParaSite" id="TCLT_0000412401-mRNA-1"/>
    </source>
</evidence>
<feature type="region of interest" description="Disordered" evidence="1">
    <location>
        <begin position="292"/>
        <end position="329"/>
    </location>
</feature>
<protein>
    <submittedName>
        <fullName evidence="4">ULP_PROTEASE domain-containing protein</fullName>
    </submittedName>
</protein>
<proteinExistence type="predicted"/>
<keyword evidence="3" id="KW-1185">Reference proteome</keyword>
<dbReference type="EMBL" id="UYYF01004276">
    <property type="protein sequence ID" value="VDN01175.1"/>
    <property type="molecule type" value="Genomic_DNA"/>
</dbReference>
<sequence length="511" mass="58521">MSEQERRSQDSTEKLRVSPNLTNIEGRTKILLTVKAAFRLYKQYASERQKQTILRSLRNQSLISCFKEDLDADDVCEECSDEVYIRQKIIMNIIKYTNVIQRDTFVTRIHLRNILETIKKNKEASESKASFQIAPPRIIFEDYLIWNNECIPCSQFLRTTEADIETHEPIIADVLIFIIANLRQIVSCNKDVCKQLNSLLHIYRSFMTTMGGNITVCHKIVEIYRQRQSLDYSDCPIFQYSILLKHMMKAWTSVNAYVEMVICLLTSANWDAKRDISYFDDNGTEKVEVEVEDEAADQPGTSSVKYVVKKSSTSEVKKDDTSPKLPSKPTCKHVFRRVKLRADGQSASECTGPPLPTQKSHGRTDSNTTLPPKVHYCLEHGVAFVPIETPIMEIKVDSEPTAESEVKVKTDSKPSCDSDHGSEARERQRETSVHESEESDVEQETVISTPRGGKTSRNGKGKGKKRVKFYSIIEIMQLLKLKKFTTYDIKHSKTIFYTTDFLIIAFFICNL</sequence>